<feature type="domain" description="DRBM" evidence="4">
    <location>
        <begin position="206"/>
        <end position="271"/>
    </location>
</feature>
<comment type="caution">
    <text evidence="5">The sequence shown here is derived from an EMBL/GenBank/DDBJ whole genome shotgun (WGS) entry which is preliminary data.</text>
</comment>
<dbReference type="GO" id="GO:0003725">
    <property type="term" value="F:double-stranded RNA binding"/>
    <property type="evidence" value="ECO:0007669"/>
    <property type="project" value="TreeGrafter"/>
</dbReference>
<dbReference type="SUPFAM" id="SSF103473">
    <property type="entry name" value="MFS general substrate transporter"/>
    <property type="match status" value="1"/>
</dbReference>
<reference evidence="5 6" key="1">
    <citation type="journal article" date="2024" name="BMC Genomics">
        <title>De novo assembly and annotation of Popillia japonica's genome with initial clues to its potential as an invasive pest.</title>
        <authorList>
            <person name="Cucini C."/>
            <person name="Boschi S."/>
            <person name="Funari R."/>
            <person name="Cardaioli E."/>
            <person name="Iannotti N."/>
            <person name="Marturano G."/>
            <person name="Paoli F."/>
            <person name="Bruttini M."/>
            <person name="Carapelli A."/>
            <person name="Frati F."/>
            <person name="Nardi F."/>
        </authorList>
    </citation>
    <scope>NUCLEOTIDE SEQUENCE [LARGE SCALE GENOMIC DNA]</scope>
    <source>
        <strain evidence="5">DMR45628</strain>
    </source>
</reference>
<dbReference type="GO" id="GO:0070578">
    <property type="term" value="C:RISC-loading complex"/>
    <property type="evidence" value="ECO:0007669"/>
    <property type="project" value="TreeGrafter"/>
</dbReference>
<dbReference type="GO" id="GO:0005737">
    <property type="term" value="C:cytoplasm"/>
    <property type="evidence" value="ECO:0007669"/>
    <property type="project" value="TreeGrafter"/>
</dbReference>
<dbReference type="GO" id="GO:0070920">
    <property type="term" value="P:regulation of regulatory ncRNA processing"/>
    <property type="evidence" value="ECO:0007669"/>
    <property type="project" value="TreeGrafter"/>
</dbReference>
<proteinExistence type="predicted"/>
<dbReference type="CDD" id="cd00048">
    <property type="entry name" value="DSRM_SF"/>
    <property type="match status" value="2"/>
</dbReference>
<sequence length="408" mass="45801">MAVLQELPEHKSCGILIFLTDYILLLIVAAGIGAFRGMRLVYWSLVIPEYTPTERLAAAFGLLFTLNGLCLLIGGVVLGALRDMSGNYNSSIVYIGDIDIKWVLNYCIQYIFLFNMEDKHPVSALQELMAQQYKLLPVYEISDISQAQQPKFRCTVKVDGVIGVAEASQKQAAKKDAAIHALSQLQDTKIIYSGIKSSFPSTISYNAIGKLNEYTAQKRLPYPNYNEYGFDTQGKFIIRCAVSGHVSEGSASTKKAAKQLAAHHMLNKLNGKQLDKVNLSKSLPLDSEIEKYNDNDVFEKFKVLSVSKIQIYKETEEIQEVCNDESKVALDETKVQDGSFETIEDMIQELKRHNISYSIDITRKNPFVLLLRCENKENTTVVETGETYAETHKNVIRKALEVLKALKD</sequence>
<name>A0AAW1K0A5_POPJA</name>
<accession>A0AAW1K0A5</accession>
<dbReference type="GO" id="GO:0005634">
    <property type="term" value="C:nucleus"/>
    <property type="evidence" value="ECO:0007669"/>
    <property type="project" value="TreeGrafter"/>
</dbReference>
<dbReference type="InterPro" id="IPR014720">
    <property type="entry name" value="dsRBD_dom"/>
</dbReference>
<keyword evidence="6" id="KW-1185">Reference proteome</keyword>
<dbReference type="InterPro" id="IPR036259">
    <property type="entry name" value="MFS_trans_sf"/>
</dbReference>
<dbReference type="EMBL" id="JASPKY010000289">
    <property type="protein sequence ID" value="KAK9710720.1"/>
    <property type="molecule type" value="Genomic_DNA"/>
</dbReference>
<evidence type="ECO:0000256" key="3">
    <source>
        <dbReference type="SAM" id="Phobius"/>
    </source>
</evidence>
<dbReference type="Proteomes" id="UP001458880">
    <property type="component" value="Unassembled WGS sequence"/>
</dbReference>
<keyword evidence="3" id="KW-0472">Membrane</keyword>
<evidence type="ECO:0000259" key="4">
    <source>
        <dbReference type="PROSITE" id="PS50137"/>
    </source>
</evidence>
<keyword evidence="3" id="KW-1133">Transmembrane helix</keyword>
<feature type="domain" description="DRBM" evidence="4">
    <location>
        <begin position="120"/>
        <end position="187"/>
    </location>
</feature>
<dbReference type="GO" id="GO:0016442">
    <property type="term" value="C:RISC complex"/>
    <property type="evidence" value="ECO:0007669"/>
    <property type="project" value="TreeGrafter"/>
</dbReference>
<dbReference type="GO" id="GO:0035197">
    <property type="term" value="F:siRNA binding"/>
    <property type="evidence" value="ECO:0007669"/>
    <property type="project" value="TreeGrafter"/>
</dbReference>
<evidence type="ECO:0000313" key="5">
    <source>
        <dbReference type="EMBL" id="KAK9710720.1"/>
    </source>
</evidence>
<feature type="transmembrane region" description="Helical" evidence="3">
    <location>
        <begin position="56"/>
        <end position="81"/>
    </location>
</feature>
<organism evidence="5 6">
    <name type="scientific">Popillia japonica</name>
    <name type="common">Japanese beetle</name>
    <dbReference type="NCBI Taxonomy" id="7064"/>
    <lineage>
        <taxon>Eukaryota</taxon>
        <taxon>Metazoa</taxon>
        <taxon>Ecdysozoa</taxon>
        <taxon>Arthropoda</taxon>
        <taxon>Hexapoda</taxon>
        <taxon>Insecta</taxon>
        <taxon>Pterygota</taxon>
        <taxon>Neoptera</taxon>
        <taxon>Endopterygota</taxon>
        <taxon>Coleoptera</taxon>
        <taxon>Polyphaga</taxon>
        <taxon>Scarabaeiformia</taxon>
        <taxon>Scarabaeidae</taxon>
        <taxon>Rutelinae</taxon>
        <taxon>Popillia</taxon>
    </lineage>
</organism>
<dbReference type="SMART" id="SM00358">
    <property type="entry name" value="DSRM"/>
    <property type="match status" value="2"/>
</dbReference>
<dbReference type="PANTHER" id="PTHR46205">
    <property type="entry name" value="LOQUACIOUS, ISOFORM B"/>
    <property type="match status" value="1"/>
</dbReference>
<evidence type="ECO:0000256" key="1">
    <source>
        <dbReference type="ARBA" id="ARBA00022884"/>
    </source>
</evidence>
<dbReference type="Pfam" id="PF00035">
    <property type="entry name" value="dsrm"/>
    <property type="match status" value="2"/>
</dbReference>
<dbReference type="SUPFAM" id="SSF54768">
    <property type="entry name" value="dsRNA-binding domain-like"/>
    <property type="match status" value="2"/>
</dbReference>
<dbReference type="PANTHER" id="PTHR46205:SF3">
    <property type="entry name" value="LOQUACIOUS, ISOFORM B"/>
    <property type="match status" value="1"/>
</dbReference>
<dbReference type="PROSITE" id="PS50137">
    <property type="entry name" value="DS_RBD"/>
    <property type="match status" value="2"/>
</dbReference>
<dbReference type="Gene3D" id="3.30.160.20">
    <property type="match status" value="2"/>
</dbReference>
<evidence type="ECO:0000256" key="2">
    <source>
        <dbReference type="PROSITE-ProRule" id="PRU00266"/>
    </source>
</evidence>
<evidence type="ECO:0000313" key="6">
    <source>
        <dbReference type="Proteomes" id="UP001458880"/>
    </source>
</evidence>
<protein>
    <submittedName>
        <fullName evidence="5">Double-stranded RNA binding motif</fullName>
    </submittedName>
</protein>
<feature type="transmembrane region" description="Helical" evidence="3">
    <location>
        <begin position="12"/>
        <end position="36"/>
    </location>
</feature>
<dbReference type="GO" id="GO:0030422">
    <property type="term" value="P:siRNA processing"/>
    <property type="evidence" value="ECO:0007669"/>
    <property type="project" value="TreeGrafter"/>
</dbReference>
<gene>
    <name evidence="5" type="ORF">QE152_g25883</name>
</gene>
<keyword evidence="1 2" id="KW-0694">RNA-binding</keyword>
<dbReference type="InterPro" id="IPR051247">
    <property type="entry name" value="RLC_Component"/>
</dbReference>
<dbReference type="AlphaFoldDB" id="A0AAW1K0A5"/>
<keyword evidence="3" id="KW-0812">Transmembrane</keyword>